<feature type="region of interest" description="Disordered" evidence="1">
    <location>
        <begin position="173"/>
        <end position="210"/>
    </location>
</feature>
<feature type="compositionally biased region" description="Polar residues" evidence="1">
    <location>
        <begin position="192"/>
        <end position="210"/>
    </location>
</feature>
<evidence type="ECO:0000313" key="3">
    <source>
        <dbReference type="Proteomes" id="UP001487740"/>
    </source>
</evidence>
<accession>A0AAW0UXV6</accession>
<dbReference type="Proteomes" id="UP001487740">
    <property type="component" value="Unassembled WGS sequence"/>
</dbReference>
<keyword evidence="3" id="KW-1185">Reference proteome</keyword>
<evidence type="ECO:0000313" key="2">
    <source>
        <dbReference type="EMBL" id="KAK8404514.1"/>
    </source>
</evidence>
<protein>
    <submittedName>
        <fullName evidence="2">Uncharacterized protein</fullName>
    </submittedName>
</protein>
<dbReference type="AlphaFoldDB" id="A0AAW0UXV6"/>
<dbReference type="EMBL" id="JARAKH010000004">
    <property type="protein sequence ID" value="KAK8404514.1"/>
    <property type="molecule type" value="Genomic_DNA"/>
</dbReference>
<name>A0AAW0UXV6_SCYPA</name>
<reference evidence="2 3" key="1">
    <citation type="submission" date="2023-03" db="EMBL/GenBank/DDBJ databases">
        <title>High-quality genome of Scylla paramamosain provides insights in environmental adaptation.</title>
        <authorList>
            <person name="Zhang L."/>
        </authorList>
    </citation>
    <scope>NUCLEOTIDE SEQUENCE [LARGE SCALE GENOMIC DNA]</scope>
    <source>
        <strain evidence="2">LZ_2023a</strain>
        <tissue evidence="2">Muscle</tissue>
    </source>
</reference>
<organism evidence="2 3">
    <name type="scientific">Scylla paramamosain</name>
    <name type="common">Mud crab</name>
    <dbReference type="NCBI Taxonomy" id="85552"/>
    <lineage>
        <taxon>Eukaryota</taxon>
        <taxon>Metazoa</taxon>
        <taxon>Ecdysozoa</taxon>
        <taxon>Arthropoda</taxon>
        <taxon>Crustacea</taxon>
        <taxon>Multicrustacea</taxon>
        <taxon>Malacostraca</taxon>
        <taxon>Eumalacostraca</taxon>
        <taxon>Eucarida</taxon>
        <taxon>Decapoda</taxon>
        <taxon>Pleocyemata</taxon>
        <taxon>Brachyura</taxon>
        <taxon>Eubrachyura</taxon>
        <taxon>Portunoidea</taxon>
        <taxon>Portunidae</taxon>
        <taxon>Portuninae</taxon>
        <taxon>Scylla</taxon>
    </lineage>
</organism>
<gene>
    <name evidence="2" type="ORF">O3P69_007631</name>
</gene>
<comment type="caution">
    <text evidence="2">The sequence shown here is derived from an EMBL/GenBank/DDBJ whole genome shotgun (WGS) entry which is preliminary data.</text>
</comment>
<evidence type="ECO:0000256" key="1">
    <source>
        <dbReference type="SAM" id="MobiDB-lite"/>
    </source>
</evidence>
<proteinExistence type="predicted"/>
<sequence>MGAQVTWERGWVAGSSGDGTAGRHRISLASGEDRPRPPRPEGCGDGGVNKRSTHLLAFPEGLTGAGGEAANFQGEDDDQEEKWSCERNVRRVESPGVLVPYASCKEYGFRLCGAYSMLTERRCEAAWLFPRRKGPARPATGRGVPRACWAWGVRRQAQVKGLAVFFAPSRRSLNRSVPSAPTWRRPPTWPPSKTQCPPASVRANSSGFGR</sequence>
<feature type="region of interest" description="Disordered" evidence="1">
    <location>
        <begin position="1"/>
        <end position="82"/>
    </location>
</feature>